<gene>
    <name evidence="2" type="ORF">Naga_101109g2</name>
</gene>
<dbReference type="AlphaFoldDB" id="W7TVA0"/>
<reference evidence="2 3" key="1">
    <citation type="journal article" date="2014" name="Mol. Plant">
        <title>Chromosome Scale Genome Assembly and Transcriptome Profiling of Nannochloropsis gaditana in Nitrogen Depletion.</title>
        <authorList>
            <person name="Corteggiani Carpinelli E."/>
            <person name="Telatin A."/>
            <person name="Vitulo N."/>
            <person name="Forcato C."/>
            <person name="D'Angelo M."/>
            <person name="Schiavon R."/>
            <person name="Vezzi A."/>
            <person name="Giacometti G.M."/>
            <person name="Morosinotto T."/>
            <person name="Valle G."/>
        </authorList>
    </citation>
    <scope>NUCLEOTIDE SEQUENCE [LARGE SCALE GENOMIC DNA]</scope>
    <source>
        <strain evidence="2 3">B-31</strain>
    </source>
</reference>
<evidence type="ECO:0000313" key="3">
    <source>
        <dbReference type="Proteomes" id="UP000019335"/>
    </source>
</evidence>
<feature type="region of interest" description="Disordered" evidence="1">
    <location>
        <begin position="60"/>
        <end position="89"/>
    </location>
</feature>
<comment type="caution">
    <text evidence="2">The sequence shown here is derived from an EMBL/GenBank/DDBJ whole genome shotgun (WGS) entry which is preliminary data.</text>
</comment>
<evidence type="ECO:0000313" key="2">
    <source>
        <dbReference type="EMBL" id="EWM27433.1"/>
    </source>
</evidence>
<accession>W7TVA0</accession>
<name>W7TVA0_9STRA</name>
<dbReference type="EMBL" id="AZIL01000450">
    <property type="protein sequence ID" value="EWM27433.1"/>
    <property type="molecule type" value="Genomic_DNA"/>
</dbReference>
<protein>
    <submittedName>
        <fullName evidence="2">Uncharacterized protein</fullName>
    </submittedName>
</protein>
<feature type="compositionally biased region" description="Basic and acidic residues" evidence="1">
    <location>
        <begin position="76"/>
        <end position="89"/>
    </location>
</feature>
<sequence>MGRGRAGRAIGWQRHACTKQEGVSDGGGQGRGIGPGDADFEMAALLCNIYIYILGGDRSERKKHEGSAASTSSLLRAHEKGGSSGITDRRMALPWKGGEVHAYSHCLLSFLRRVGWSLDSQL</sequence>
<proteinExistence type="predicted"/>
<organism evidence="2 3">
    <name type="scientific">Nannochloropsis gaditana</name>
    <dbReference type="NCBI Taxonomy" id="72520"/>
    <lineage>
        <taxon>Eukaryota</taxon>
        <taxon>Sar</taxon>
        <taxon>Stramenopiles</taxon>
        <taxon>Ochrophyta</taxon>
        <taxon>Eustigmatophyceae</taxon>
        <taxon>Eustigmatales</taxon>
        <taxon>Monodopsidaceae</taxon>
        <taxon>Nannochloropsis</taxon>
    </lineage>
</organism>
<keyword evidence="3" id="KW-1185">Reference proteome</keyword>
<dbReference type="Proteomes" id="UP000019335">
    <property type="component" value="Chromosome 6"/>
</dbReference>
<evidence type="ECO:0000256" key="1">
    <source>
        <dbReference type="SAM" id="MobiDB-lite"/>
    </source>
</evidence>